<sequence length="137" mass="16172">MNIFSSRRGKKQRKKNIFDDKMDSKVQFNVLIEAKIKSEIHKMAKIMRVNQSEMAEHLLEVGLHHINGTAKDPNKRKLIEKHLEISHLLNEHDQDEDIVIRMTENNSNWLLLDYTRRLSTRLNRITVTMQNAAIKQD</sequence>
<protein>
    <submittedName>
        <fullName evidence="1">Uncharacterized protein</fullName>
    </submittedName>
</protein>
<dbReference type="AlphaFoldDB" id="X0XEA9"/>
<comment type="caution">
    <text evidence="1">The sequence shown here is derived from an EMBL/GenBank/DDBJ whole genome shotgun (WGS) entry which is preliminary data.</text>
</comment>
<feature type="non-terminal residue" evidence="1">
    <location>
        <position position="137"/>
    </location>
</feature>
<organism evidence="1">
    <name type="scientific">marine sediment metagenome</name>
    <dbReference type="NCBI Taxonomy" id="412755"/>
    <lineage>
        <taxon>unclassified sequences</taxon>
        <taxon>metagenomes</taxon>
        <taxon>ecological metagenomes</taxon>
    </lineage>
</organism>
<reference evidence="1" key="1">
    <citation type="journal article" date="2014" name="Front. Microbiol.">
        <title>High frequency of phylogenetically diverse reductive dehalogenase-homologous genes in deep subseafloor sedimentary metagenomes.</title>
        <authorList>
            <person name="Kawai M."/>
            <person name="Futagami T."/>
            <person name="Toyoda A."/>
            <person name="Takaki Y."/>
            <person name="Nishi S."/>
            <person name="Hori S."/>
            <person name="Arai W."/>
            <person name="Tsubouchi T."/>
            <person name="Morono Y."/>
            <person name="Uchiyama I."/>
            <person name="Ito T."/>
            <person name="Fujiyama A."/>
            <person name="Inagaki F."/>
            <person name="Takami H."/>
        </authorList>
    </citation>
    <scope>NUCLEOTIDE SEQUENCE</scope>
    <source>
        <strain evidence="1">Expedition CK06-06</strain>
    </source>
</reference>
<dbReference type="EMBL" id="BARS01040254">
    <property type="protein sequence ID" value="GAG33752.1"/>
    <property type="molecule type" value="Genomic_DNA"/>
</dbReference>
<name>X0XEA9_9ZZZZ</name>
<proteinExistence type="predicted"/>
<accession>X0XEA9</accession>
<gene>
    <name evidence="1" type="ORF">S01H1_61398</name>
</gene>
<evidence type="ECO:0000313" key="1">
    <source>
        <dbReference type="EMBL" id="GAG33752.1"/>
    </source>
</evidence>